<reference evidence="1" key="1">
    <citation type="submission" date="2019-08" db="EMBL/GenBank/DDBJ databases">
        <authorList>
            <person name="Kucharzyk K."/>
            <person name="Murdoch R.W."/>
            <person name="Higgins S."/>
            <person name="Loffler F."/>
        </authorList>
    </citation>
    <scope>NUCLEOTIDE SEQUENCE</scope>
</reference>
<evidence type="ECO:0000313" key="1">
    <source>
        <dbReference type="EMBL" id="MPM49740.1"/>
    </source>
</evidence>
<dbReference type="AlphaFoldDB" id="A0A645A993"/>
<organism evidence="1">
    <name type="scientific">bioreactor metagenome</name>
    <dbReference type="NCBI Taxonomy" id="1076179"/>
    <lineage>
        <taxon>unclassified sequences</taxon>
        <taxon>metagenomes</taxon>
        <taxon>ecological metagenomes</taxon>
    </lineage>
</organism>
<accession>A0A645A993</accession>
<proteinExistence type="predicted"/>
<dbReference type="EMBL" id="VSSQ01012654">
    <property type="protein sequence ID" value="MPM49740.1"/>
    <property type="molecule type" value="Genomic_DNA"/>
</dbReference>
<sequence length="567" mass="62886">MQQFAEKRIEPIGDIGILCPIEHCLIEVNITEMLSLGNNIGIVDRLIPEILLCQIVHIEDRGGVQEPRGHHGIEDHTLRLDSPLAEHLVVVLDILSYQRKLFRLKILFQQGLHLVPVQQSFLLVNQGDIVGLAFLKAERKADYLGVHLIEAGGLQVESNRMATLQRRIKQSRESFESGDCLIGGFGLFGFRSNRLALDRACLYSSCPSQLLDDGPHSNLLEDGDGCLIVYILDQVLFGVEGIDGEKITSKHNQALAQLCSLLSLNELLLQARSHQLEIGVDAFQTAELLQELDRTLFSDALDPRNVVGGVSKQRKVVNNLFGKDSVLLCHLSFSEQAVELLVLLGRTQRERMVIHQLQEVLVTGEHDGIDLMAGCLIAEGGDDIIGLKALHFDGGDAKRLQKPPDHRNLLMQLFGSSITVGLVRFVHGMAERGAHAIHRNHQIGGMVFADQLENGGEESIHGTDVLSLGIPDRIGKEAVERSVNQAISVNDIEFLILSQHRWLELLLLRRNRKNLLLCLLLQFLLIKILLGKQLIHPGPLWSMTKYHRPPGRPQATPPAGFGGSIHD</sequence>
<gene>
    <name evidence="1" type="ORF">SDC9_96471</name>
</gene>
<protein>
    <submittedName>
        <fullName evidence="1">Uncharacterized protein</fullName>
    </submittedName>
</protein>
<name>A0A645A993_9ZZZZ</name>
<comment type="caution">
    <text evidence="1">The sequence shown here is derived from an EMBL/GenBank/DDBJ whole genome shotgun (WGS) entry which is preliminary data.</text>
</comment>